<accession>A0AAP7TD74</accession>
<name>A0AAP7TD74_BACAM</name>
<protein>
    <submittedName>
        <fullName evidence="1">Uncharacterized protein</fullName>
    </submittedName>
</protein>
<gene>
    <name evidence="1" type="ORF">BKP66_00915</name>
</gene>
<dbReference type="EMBL" id="MOEA01000001">
    <property type="protein sequence ID" value="OIK22991.1"/>
    <property type="molecule type" value="Genomic_DNA"/>
</dbReference>
<dbReference type="AlphaFoldDB" id="A0AAP7TD74"/>
<reference evidence="1 2" key="1">
    <citation type="submission" date="2016-10" db="EMBL/GenBank/DDBJ databases">
        <authorList>
            <person name="Marach S."/>
            <person name="Prathuangwong S."/>
            <person name="Takikawa Y."/>
            <person name="Dohra H."/>
        </authorList>
    </citation>
    <scope>NUCLEOTIDE SEQUENCE [LARGE SCALE GENOMIC DNA]</scope>
    <source>
        <strain evidence="1 2">K2</strain>
    </source>
</reference>
<dbReference type="Proteomes" id="UP000180036">
    <property type="component" value="Unassembled WGS sequence"/>
</dbReference>
<comment type="caution">
    <text evidence="1">The sequence shown here is derived from an EMBL/GenBank/DDBJ whole genome shotgun (WGS) entry which is preliminary data.</text>
</comment>
<evidence type="ECO:0000313" key="1">
    <source>
        <dbReference type="EMBL" id="OIK22991.1"/>
    </source>
</evidence>
<evidence type="ECO:0000313" key="2">
    <source>
        <dbReference type="Proteomes" id="UP000180036"/>
    </source>
</evidence>
<organism evidence="1 2">
    <name type="scientific">Bacillus amyloliquefaciens</name>
    <name type="common">Bacillus velezensis</name>
    <dbReference type="NCBI Taxonomy" id="1390"/>
    <lineage>
        <taxon>Bacteria</taxon>
        <taxon>Bacillati</taxon>
        <taxon>Bacillota</taxon>
        <taxon>Bacilli</taxon>
        <taxon>Bacillales</taxon>
        <taxon>Bacillaceae</taxon>
        <taxon>Bacillus</taxon>
        <taxon>Bacillus amyloliquefaciens group</taxon>
    </lineage>
</organism>
<sequence length="65" mass="7727">MIMPGVWEFKAERKLTDAERKQELDNLIALLDQKIADYQNFRGNAVWDEANLRRVHKRQSLRQTA</sequence>
<proteinExistence type="predicted"/>